<gene>
    <name evidence="3" type="ORF">POSPLADRAFT_1147064</name>
</gene>
<keyword evidence="4" id="KW-1185">Reference proteome</keyword>
<sequence>MEVVLVASSTKYELVASRLWRRLHDALVLVIYKTNVDSHRGSSYPVSVKPHRKSPEFAPLLVVFFLLVPVLGAPLAAVSPFTPAIAYFHRRSVRRAWSLLTFYATNFIAHAFSVPLTVEVESPHQHQRIFSPIPWAACISIFLPFHGLGRDILLIAQQWDLDSLRTAAVHGALVVVARNKKWRPQEDEEDEVFVKLPEEFDGCSHQAKDNPPAEFQLTEERHILVPEKKQHTVLGELKPPAGYSLVIPTDRAIIEQIMDSAIISTKGIKVHSPPNILKILAAIFQIVSASLVLAFTLGDQVSRFGYAAYGLSVVPYALMSGANVICCAVVGEYNTRHVLRTPILEEAAKRKLAIFDGAVGRLGESEDVRKSKDEAQNSPKDFTPVHLRLTKSEEQVVLAVRKGEIVKNFFLIPEKTDATTSQDYGTSGLRLWSLMALIRGARKVVVGKVIILWDWWQLVLERGLYSPASSTQGEVQRKTHVARSRAKGMLCQYKQDHRASVAPVMRDKIGLPKQAHSREREGNRKEERQNTNKGGQGWIEILGYVSEEGGIADAARRKDDVGGDERARCLKRGKLLAQTLGLASPGCARDQLAQSTNSRCMSI</sequence>
<dbReference type="EMBL" id="KZ110599">
    <property type="protein sequence ID" value="OSX61275.1"/>
    <property type="molecule type" value="Genomic_DNA"/>
</dbReference>
<keyword evidence="2" id="KW-0812">Transmembrane</keyword>
<organism evidence="3 4">
    <name type="scientific">Postia placenta MAD-698-R-SB12</name>
    <dbReference type="NCBI Taxonomy" id="670580"/>
    <lineage>
        <taxon>Eukaryota</taxon>
        <taxon>Fungi</taxon>
        <taxon>Dikarya</taxon>
        <taxon>Basidiomycota</taxon>
        <taxon>Agaricomycotina</taxon>
        <taxon>Agaricomycetes</taxon>
        <taxon>Polyporales</taxon>
        <taxon>Adustoporiaceae</taxon>
        <taxon>Rhodonia</taxon>
    </lineage>
</organism>
<keyword evidence="2" id="KW-1133">Transmembrane helix</keyword>
<feature type="transmembrane region" description="Helical" evidence="2">
    <location>
        <begin position="99"/>
        <end position="117"/>
    </location>
</feature>
<reference evidence="3 4" key="1">
    <citation type="submission" date="2017-04" db="EMBL/GenBank/DDBJ databases">
        <title>Genome Sequence of the Model Brown-Rot Fungus Postia placenta SB12.</title>
        <authorList>
            <consortium name="DOE Joint Genome Institute"/>
            <person name="Gaskell J."/>
            <person name="Kersten P."/>
            <person name="Larrondo L.F."/>
            <person name="Canessa P."/>
            <person name="Martinez D."/>
            <person name="Hibbett D."/>
            <person name="Schmoll M."/>
            <person name="Kubicek C.P."/>
            <person name="Martinez A.T."/>
            <person name="Yadav J."/>
            <person name="Master E."/>
            <person name="Magnuson J.K."/>
            <person name="James T."/>
            <person name="Yaver D."/>
            <person name="Berka R."/>
            <person name="Labutti K."/>
            <person name="Lipzen A."/>
            <person name="Aerts A."/>
            <person name="Barry K."/>
            <person name="Henrissat B."/>
            <person name="Blanchette R."/>
            <person name="Grigoriev I."/>
            <person name="Cullen D."/>
        </authorList>
    </citation>
    <scope>NUCLEOTIDE SEQUENCE [LARGE SCALE GENOMIC DNA]</scope>
    <source>
        <strain evidence="3 4">MAD-698-R-SB12</strain>
    </source>
</reference>
<feature type="region of interest" description="Disordered" evidence="1">
    <location>
        <begin position="510"/>
        <end position="532"/>
    </location>
</feature>
<feature type="compositionally biased region" description="Basic and acidic residues" evidence="1">
    <location>
        <begin position="510"/>
        <end position="530"/>
    </location>
</feature>
<dbReference type="RefSeq" id="XP_024338069.1">
    <property type="nucleotide sequence ID" value="XM_024486019.1"/>
</dbReference>
<keyword evidence="2" id="KW-0472">Membrane</keyword>
<proteinExistence type="predicted"/>
<dbReference type="Proteomes" id="UP000194127">
    <property type="component" value="Unassembled WGS sequence"/>
</dbReference>
<dbReference type="AlphaFoldDB" id="A0A1X6MY28"/>
<evidence type="ECO:0000256" key="2">
    <source>
        <dbReference type="SAM" id="Phobius"/>
    </source>
</evidence>
<feature type="transmembrane region" description="Helical" evidence="2">
    <location>
        <begin position="276"/>
        <end position="298"/>
    </location>
</feature>
<evidence type="ECO:0000256" key="1">
    <source>
        <dbReference type="SAM" id="MobiDB-lite"/>
    </source>
</evidence>
<feature type="transmembrane region" description="Helical" evidence="2">
    <location>
        <begin position="57"/>
        <end position="78"/>
    </location>
</feature>
<dbReference type="GeneID" id="36330968"/>
<evidence type="ECO:0000313" key="4">
    <source>
        <dbReference type="Proteomes" id="UP000194127"/>
    </source>
</evidence>
<feature type="transmembrane region" description="Helical" evidence="2">
    <location>
        <begin position="129"/>
        <end position="148"/>
    </location>
</feature>
<evidence type="ECO:0000313" key="3">
    <source>
        <dbReference type="EMBL" id="OSX61275.1"/>
    </source>
</evidence>
<name>A0A1X6MY28_9APHY</name>
<accession>A0A1X6MY28</accession>
<protein>
    <submittedName>
        <fullName evidence="3">Uncharacterized protein</fullName>
    </submittedName>
</protein>
<dbReference type="OrthoDB" id="3253026at2759"/>
<feature type="transmembrane region" description="Helical" evidence="2">
    <location>
        <begin position="304"/>
        <end position="330"/>
    </location>
</feature>